<dbReference type="InterPro" id="IPR004556">
    <property type="entry name" value="HemK-like"/>
</dbReference>
<evidence type="ECO:0000256" key="4">
    <source>
        <dbReference type="ARBA" id="ARBA00048391"/>
    </source>
</evidence>
<reference evidence="8 9" key="1">
    <citation type="submission" date="2019-02" db="EMBL/GenBank/DDBJ databases">
        <authorList>
            <person name="Manzano-Marin A."/>
            <person name="Manzano-Marin A."/>
        </authorList>
    </citation>
    <scope>NUCLEOTIDE SEQUENCE [LARGE SCALE GENOMIC DNA]</scope>
    <source>
        <strain evidence="8 9">ErCipiceae</strain>
    </source>
</reference>
<accession>A0A803GCU9</accession>
<dbReference type="GO" id="GO:0003676">
    <property type="term" value="F:nucleic acid binding"/>
    <property type="evidence" value="ECO:0007669"/>
    <property type="project" value="InterPro"/>
</dbReference>
<dbReference type="InterPro" id="IPR029063">
    <property type="entry name" value="SAM-dependent_MTases_sf"/>
</dbReference>
<dbReference type="PANTHER" id="PTHR18895">
    <property type="entry name" value="HEMK METHYLTRANSFERASE"/>
    <property type="match status" value="1"/>
</dbReference>
<feature type="domain" description="Methyltransferase" evidence="6">
    <location>
        <begin position="109"/>
        <end position="250"/>
    </location>
</feature>
<name>A0A803GCU9_9GAMM</name>
<protein>
    <recommendedName>
        <fullName evidence="5">Release factor glutamine methyltransferase</fullName>
        <shortName evidence="5">RF MTase</shortName>
        <ecNumber evidence="5">2.1.1.297</ecNumber>
    </recommendedName>
    <alternativeName>
        <fullName evidence="5">N5-glutamine methyltransferase PrmC</fullName>
    </alternativeName>
    <alternativeName>
        <fullName evidence="5">Protein-(glutamine-N5) MTase PrmC</fullName>
    </alternativeName>
    <alternativeName>
        <fullName evidence="5">Protein-glutamine N-methyltransferase PrmC</fullName>
    </alternativeName>
</protein>
<comment type="function">
    <text evidence="5">Methylates the class 1 translation termination release factors RF1/PrfA and RF2/PrfB on the glutamine residue of the universally conserved GGQ motif.</text>
</comment>
<dbReference type="InterPro" id="IPR019874">
    <property type="entry name" value="RF_methyltr_PrmC"/>
</dbReference>
<feature type="binding site" evidence="5">
    <location>
        <position position="141"/>
    </location>
    <ligand>
        <name>S-adenosyl-L-methionine</name>
        <dbReference type="ChEBI" id="CHEBI:59789"/>
    </ligand>
</feature>
<keyword evidence="2 5" id="KW-0808">Transferase</keyword>
<dbReference type="NCBIfam" id="TIGR00536">
    <property type="entry name" value="hemK_fam"/>
    <property type="match status" value="1"/>
</dbReference>
<dbReference type="Pfam" id="PF17827">
    <property type="entry name" value="PrmC_N"/>
    <property type="match status" value="1"/>
</dbReference>
<dbReference type="CDD" id="cd02440">
    <property type="entry name" value="AdoMet_MTases"/>
    <property type="match status" value="1"/>
</dbReference>
<dbReference type="OrthoDB" id="9800643at2"/>
<evidence type="ECO:0000256" key="5">
    <source>
        <dbReference type="HAMAP-Rule" id="MF_02126"/>
    </source>
</evidence>
<dbReference type="PROSITE" id="PS00092">
    <property type="entry name" value="N6_MTASE"/>
    <property type="match status" value="1"/>
</dbReference>
<organism evidence="8 9">
    <name type="scientific">Candidatus Erwinia haradaeae</name>
    <dbReference type="NCBI Taxonomy" id="1922217"/>
    <lineage>
        <taxon>Bacteria</taxon>
        <taxon>Pseudomonadati</taxon>
        <taxon>Pseudomonadota</taxon>
        <taxon>Gammaproteobacteria</taxon>
        <taxon>Enterobacterales</taxon>
        <taxon>Erwiniaceae</taxon>
        <taxon>Erwinia</taxon>
    </lineage>
</organism>
<feature type="binding site" evidence="5">
    <location>
        <begin position="118"/>
        <end position="122"/>
    </location>
    <ligand>
        <name>S-adenosyl-L-methionine</name>
        <dbReference type="ChEBI" id="CHEBI:59789"/>
    </ligand>
</feature>
<dbReference type="InterPro" id="IPR002052">
    <property type="entry name" value="DNA_methylase_N6_adenine_CS"/>
</dbReference>
<comment type="similarity">
    <text evidence="5">Belongs to the protein N5-glutamine methyltransferase family. PrmC subfamily.</text>
</comment>
<sequence length="277" mass="30834">MKISHWIDTAMAQLINSTSPKLDAEILLSMVIKKPRSWIIAFDDSLLTTPSLRKLKKLLQQRAIGTPISYLTGEREFWSMTFNVTPNVLIPRADSEILVEKALTLIPLNKACSILDLGTGCGAIAIAIASEREDCQVLGIDNSIAAIKVAKQNAISLGYTNVSFIPGNWFSTIGKRQFYIIVSNPPYINISDEHLLKEDIRFEPMSALISSDNGLADIKCIVKQAKYYLISGGWLLIEHGWKQAEYVRTILEGNGFCQVQTSQDYSGNDRITFGLLY</sequence>
<evidence type="ECO:0000313" key="9">
    <source>
        <dbReference type="Proteomes" id="UP000294289"/>
    </source>
</evidence>
<feature type="domain" description="Release factor glutamine methyltransferase N-terminal" evidence="7">
    <location>
        <begin position="6"/>
        <end position="73"/>
    </location>
</feature>
<dbReference type="Gene3D" id="1.10.8.10">
    <property type="entry name" value="DNA helicase RuvA subunit, C-terminal domain"/>
    <property type="match status" value="1"/>
</dbReference>
<evidence type="ECO:0000256" key="1">
    <source>
        <dbReference type="ARBA" id="ARBA00022603"/>
    </source>
</evidence>
<dbReference type="Gene3D" id="3.40.50.150">
    <property type="entry name" value="Vaccinia Virus protein VP39"/>
    <property type="match status" value="1"/>
</dbReference>
<feature type="binding site" evidence="5">
    <location>
        <position position="169"/>
    </location>
    <ligand>
        <name>S-adenosyl-L-methionine</name>
        <dbReference type="ChEBI" id="CHEBI:59789"/>
    </ligand>
</feature>
<evidence type="ECO:0000256" key="3">
    <source>
        <dbReference type="ARBA" id="ARBA00022691"/>
    </source>
</evidence>
<comment type="catalytic activity">
    <reaction evidence="4 5">
        <text>L-glutaminyl-[peptide chain release factor] + S-adenosyl-L-methionine = N(5)-methyl-L-glutaminyl-[peptide chain release factor] + S-adenosyl-L-homocysteine + H(+)</text>
        <dbReference type="Rhea" id="RHEA:42896"/>
        <dbReference type="Rhea" id="RHEA-COMP:10271"/>
        <dbReference type="Rhea" id="RHEA-COMP:10272"/>
        <dbReference type="ChEBI" id="CHEBI:15378"/>
        <dbReference type="ChEBI" id="CHEBI:30011"/>
        <dbReference type="ChEBI" id="CHEBI:57856"/>
        <dbReference type="ChEBI" id="CHEBI:59789"/>
        <dbReference type="ChEBI" id="CHEBI:61891"/>
        <dbReference type="EC" id="2.1.1.297"/>
    </reaction>
</comment>
<dbReference type="EC" id="2.1.1.297" evidence="5"/>
<dbReference type="GO" id="GO:0102559">
    <property type="term" value="F:peptide chain release factor N(5)-glutamine methyltransferase activity"/>
    <property type="evidence" value="ECO:0007669"/>
    <property type="project" value="UniProtKB-EC"/>
</dbReference>
<dbReference type="InterPro" id="IPR040758">
    <property type="entry name" value="PrmC_N"/>
</dbReference>
<dbReference type="HAMAP" id="MF_02126">
    <property type="entry name" value="RF_methyltr_PrmC"/>
    <property type="match status" value="1"/>
</dbReference>
<dbReference type="GO" id="GO:0032259">
    <property type="term" value="P:methylation"/>
    <property type="evidence" value="ECO:0007669"/>
    <property type="project" value="UniProtKB-KW"/>
</dbReference>
<dbReference type="PANTHER" id="PTHR18895:SF74">
    <property type="entry name" value="MTRF1L RELEASE FACTOR GLUTAMINE METHYLTRANSFERASE"/>
    <property type="match status" value="1"/>
</dbReference>
<dbReference type="AlphaFoldDB" id="A0A803GCU9"/>
<dbReference type="SUPFAM" id="SSF53335">
    <property type="entry name" value="S-adenosyl-L-methionine-dependent methyltransferases"/>
    <property type="match status" value="1"/>
</dbReference>
<feature type="binding site" evidence="5">
    <location>
        <begin position="184"/>
        <end position="187"/>
    </location>
    <ligand>
        <name>substrate</name>
    </ligand>
</feature>
<proteinExistence type="inferred from homology"/>
<evidence type="ECO:0000259" key="7">
    <source>
        <dbReference type="Pfam" id="PF17827"/>
    </source>
</evidence>
<keyword evidence="1 5" id="KW-0489">Methyltransferase</keyword>
<dbReference type="Proteomes" id="UP000294289">
    <property type="component" value="Chromosome"/>
</dbReference>
<dbReference type="FunFam" id="3.40.50.150:FF:000053">
    <property type="entry name" value="Release factor glutamine methyltransferase"/>
    <property type="match status" value="1"/>
</dbReference>
<keyword evidence="3 5" id="KW-0949">S-adenosyl-L-methionine</keyword>
<dbReference type="InterPro" id="IPR025714">
    <property type="entry name" value="Methyltranfer_dom"/>
</dbReference>
<evidence type="ECO:0000259" key="6">
    <source>
        <dbReference type="Pfam" id="PF13847"/>
    </source>
</evidence>
<dbReference type="RefSeq" id="WP_157991054.1">
    <property type="nucleotide sequence ID" value="NZ_LR217737.1"/>
</dbReference>
<evidence type="ECO:0000256" key="2">
    <source>
        <dbReference type="ARBA" id="ARBA00022679"/>
    </source>
</evidence>
<dbReference type="InterPro" id="IPR050320">
    <property type="entry name" value="N5-glutamine_MTase"/>
</dbReference>
<gene>
    <name evidence="5 8" type="primary">prmC</name>
    <name evidence="8" type="ORF">ERCIPICE3303_402</name>
</gene>
<dbReference type="EMBL" id="LR217737">
    <property type="protein sequence ID" value="VFP88273.1"/>
    <property type="molecule type" value="Genomic_DNA"/>
</dbReference>
<dbReference type="NCBIfam" id="TIGR03534">
    <property type="entry name" value="RF_mod_PrmC"/>
    <property type="match status" value="1"/>
</dbReference>
<evidence type="ECO:0000313" key="8">
    <source>
        <dbReference type="EMBL" id="VFP88273.1"/>
    </source>
</evidence>
<feature type="binding site" evidence="5">
    <location>
        <position position="184"/>
    </location>
    <ligand>
        <name>S-adenosyl-L-methionine</name>
        <dbReference type="ChEBI" id="CHEBI:59789"/>
    </ligand>
</feature>
<dbReference type="Pfam" id="PF13847">
    <property type="entry name" value="Methyltransf_31"/>
    <property type="match status" value="1"/>
</dbReference>